<evidence type="ECO:0000256" key="1">
    <source>
        <dbReference type="SAM" id="SignalP"/>
    </source>
</evidence>
<reference evidence="2" key="1">
    <citation type="submission" date="2021-02" db="EMBL/GenBank/DDBJ databases">
        <authorList>
            <person name="Nowell W R."/>
        </authorList>
    </citation>
    <scope>NUCLEOTIDE SEQUENCE</scope>
    <source>
        <strain evidence="2">Ploen Becks lab</strain>
    </source>
</reference>
<protein>
    <submittedName>
        <fullName evidence="2">Uncharacterized protein</fullName>
    </submittedName>
</protein>
<gene>
    <name evidence="2" type="ORF">OXX778_LOCUS18007</name>
</gene>
<dbReference type="AlphaFoldDB" id="A0A814J801"/>
<accession>A0A814J801</accession>
<proteinExistence type="predicted"/>
<evidence type="ECO:0000313" key="3">
    <source>
        <dbReference type="Proteomes" id="UP000663879"/>
    </source>
</evidence>
<evidence type="ECO:0000313" key="2">
    <source>
        <dbReference type="EMBL" id="CAF1033853.1"/>
    </source>
</evidence>
<comment type="caution">
    <text evidence="2">The sequence shown here is derived from an EMBL/GenBank/DDBJ whole genome shotgun (WGS) entry which is preliminary data.</text>
</comment>
<dbReference type="EMBL" id="CAJNOC010004799">
    <property type="protein sequence ID" value="CAF1033853.1"/>
    <property type="molecule type" value="Genomic_DNA"/>
</dbReference>
<keyword evidence="1" id="KW-0732">Signal</keyword>
<organism evidence="2 3">
    <name type="scientific">Brachionus calyciflorus</name>
    <dbReference type="NCBI Taxonomy" id="104777"/>
    <lineage>
        <taxon>Eukaryota</taxon>
        <taxon>Metazoa</taxon>
        <taxon>Spiralia</taxon>
        <taxon>Gnathifera</taxon>
        <taxon>Rotifera</taxon>
        <taxon>Eurotatoria</taxon>
        <taxon>Monogononta</taxon>
        <taxon>Pseudotrocha</taxon>
        <taxon>Ploima</taxon>
        <taxon>Brachionidae</taxon>
        <taxon>Brachionus</taxon>
    </lineage>
</organism>
<feature type="signal peptide" evidence="1">
    <location>
        <begin position="1"/>
        <end position="20"/>
    </location>
</feature>
<keyword evidence="3" id="KW-1185">Reference proteome</keyword>
<sequence>MKNKHISLVVLVVIIYGLDGLSTDQNVIVKAKRQMCIGGGSFTKNETQNVLPIVKRQMCVGGGSCSSDRANNYNHNYGKRDVAVVTENKTQDDLPKAKRQMCVGGGSCSSDRANNYNYNYGKRDVAEVVTNETNDLLKVKRSASPEKVIKDLIPNQNSKRYADRFNNNNNPNVAGSYCDCDDQGQRCNCWNGK</sequence>
<name>A0A814J801_9BILA</name>
<dbReference type="Proteomes" id="UP000663879">
    <property type="component" value="Unassembled WGS sequence"/>
</dbReference>
<feature type="chain" id="PRO_5032380654" evidence="1">
    <location>
        <begin position="21"/>
        <end position="193"/>
    </location>
</feature>